<name>A0A514CYK5_9VIRU</name>
<organism evidence="1">
    <name type="scientific">Leviviridae sp</name>
    <dbReference type="NCBI Taxonomy" id="2027243"/>
    <lineage>
        <taxon>Viruses</taxon>
        <taxon>Riboviria</taxon>
        <taxon>Orthornavirae</taxon>
        <taxon>Lenarviricota</taxon>
        <taxon>Leviviricetes</taxon>
        <taxon>Norzivirales</taxon>
        <taxon>Fiersviridae</taxon>
    </lineage>
</organism>
<proteinExistence type="predicted"/>
<evidence type="ECO:0000313" key="1">
    <source>
        <dbReference type="EMBL" id="QDH86447.1"/>
    </source>
</evidence>
<gene>
    <name evidence="1" type="ORF">H2BulkLitter12623_000002</name>
</gene>
<accession>A0A514CYK5</accession>
<reference evidence="1" key="1">
    <citation type="submission" date="2019-05" db="EMBL/GenBank/DDBJ databases">
        <title>Metatranscriptomic reconstruction reveals RNA viruses with the potential to shape carbon cycling in soil.</title>
        <authorList>
            <person name="Starr E.P."/>
            <person name="Nuccio E."/>
            <person name="Pett-Ridge J."/>
            <person name="Banfield J.F."/>
            <person name="Firestone M.K."/>
        </authorList>
    </citation>
    <scope>NUCLEOTIDE SEQUENCE</scope>
    <source>
        <strain evidence="1">H2_Bulk_Litter_12_scaffold_623</strain>
    </source>
</reference>
<sequence length="155" mass="15998">MTIALTSPVTGSAQTGFTAPTYTVVADTPPNAYSKQWAVTAIGGTQTGVDIHGASKPFTVTFSRPNQIRPAPLPNPTTGVMPNSPRNVYSVLVRKGAIPGTGQNPQVCVLRADLSVVAGADLLEPEDIRAALSLLIGSMTQQSSGLGDTLINALL</sequence>
<protein>
    <submittedName>
        <fullName evidence="1">Uncharacterized protein</fullName>
    </submittedName>
</protein>
<dbReference type="EMBL" id="MN032680">
    <property type="protein sequence ID" value="QDH86447.1"/>
    <property type="molecule type" value="Genomic_RNA"/>
</dbReference>